<keyword evidence="1" id="KW-0808">Transferase</keyword>
<comment type="caution">
    <text evidence="3">The sequence shown here is derived from an EMBL/GenBank/DDBJ whole genome shotgun (WGS) entry which is preliminary data.</text>
</comment>
<sequence>MRVKEVTLFTNGDPHKLSTWSNVPFFVLKTLEAKGIKVNCVDISPNYLLNFFHYQLFWKILKIFNSDTALDSSRNIIHIWYTKFIINAATKKYSTAQANIFLTFSFTSPKVKNQVSILLCDWTYEYYFKYFKKREPDFCERIAIRNESKMIEESDIVITLFSTVFSYMNTVNKPRILLYLGNVINSLISPNQSNILALKSTSQDILFIGNIKYIYGATILIESFKKLLLKFPKLSLHIVGMNSSDFKDLPDRVICHGYLNKGCESDKKLYYSLLEKAKVFINTTPKWGAISATIEAMYLFTPVIVEPYDEFVKSFGAKLSFGLYCESQSSEILAAKIEEIFSNKYYNNLCLSAHNSVKDCTWSSYIDKVLYAIETYNTAK</sequence>
<dbReference type="Gene3D" id="3.40.50.2000">
    <property type="entry name" value="Glycogen Phosphorylase B"/>
    <property type="match status" value="1"/>
</dbReference>
<dbReference type="PANTHER" id="PTHR46401:SF2">
    <property type="entry name" value="GLYCOSYLTRANSFERASE WBBK-RELATED"/>
    <property type="match status" value="1"/>
</dbReference>
<name>A0A927B0U8_9BACT</name>
<dbReference type="RefSeq" id="WP_191038938.1">
    <property type="nucleotide sequence ID" value="NZ_JACXAA010000003.1"/>
</dbReference>
<evidence type="ECO:0000313" key="3">
    <source>
        <dbReference type="EMBL" id="MBD2753314.1"/>
    </source>
</evidence>
<reference evidence="3" key="1">
    <citation type="submission" date="2020-09" db="EMBL/GenBank/DDBJ databases">
        <authorList>
            <person name="Kim M.K."/>
        </authorList>
    </citation>
    <scope>NUCLEOTIDE SEQUENCE</scope>
    <source>
        <strain evidence="3">BT704</strain>
    </source>
</reference>
<dbReference type="EMBL" id="JACXAA010000003">
    <property type="protein sequence ID" value="MBD2753314.1"/>
    <property type="molecule type" value="Genomic_DNA"/>
</dbReference>
<evidence type="ECO:0000256" key="1">
    <source>
        <dbReference type="ARBA" id="ARBA00022679"/>
    </source>
</evidence>
<dbReference type="GO" id="GO:0009103">
    <property type="term" value="P:lipopolysaccharide biosynthetic process"/>
    <property type="evidence" value="ECO:0007669"/>
    <property type="project" value="TreeGrafter"/>
</dbReference>
<dbReference type="Proteomes" id="UP000653797">
    <property type="component" value="Unassembled WGS sequence"/>
</dbReference>
<dbReference type="InterPro" id="IPR001296">
    <property type="entry name" value="Glyco_trans_1"/>
</dbReference>
<protein>
    <submittedName>
        <fullName evidence="3">Glycosyltransferase</fullName>
    </submittedName>
</protein>
<gene>
    <name evidence="3" type="ORF">IC230_10470</name>
</gene>
<keyword evidence="4" id="KW-1185">Reference proteome</keyword>
<evidence type="ECO:0000259" key="2">
    <source>
        <dbReference type="Pfam" id="PF00534"/>
    </source>
</evidence>
<feature type="domain" description="Glycosyl transferase family 1" evidence="2">
    <location>
        <begin position="191"/>
        <end position="344"/>
    </location>
</feature>
<accession>A0A927B0U8</accession>
<dbReference type="SUPFAM" id="SSF53756">
    <property type="entry name" value="UDP-Glycosyltransferase/glycogen phosphorylase"/>
    <property type="match status" value="1"/>
</dbReference>
<organism evidence="3 4">
    <name type="scientific">Spirosoma validum</name>
    <dbReference type="NCBI Taxonomy" id="2771355"/>
    <lineage>
        <taxon>Bacteria</taxon>
        <taxon>Pseudomonadati</taxon>
        <taxon>Bacteroidota</taxon>
        <taxon>Cytophagia</taxon>
        <taxon>Cytophagales</taxon>
        <taxon>Cytophagaceae</taxon>
        <taxon>Spirosoma</taxon>
    </lineage>
</organism>
<dbReference type="PANTHER" id="PTHR46401">
    <property type="entry name" value="GLYCOSYLTRANSFERASE WBBK-RELATED"/>
    <property type="match status" value="1"/>
</dbReference>
<proteinExistence type="predicted"/>
<dbReference type="Pfam" id="PF00534">
    <property type="entry name" value="Glycos_transf_1"/>
    <property type="match status" value="1"/>
</dbReference>
<dbReference type="GO" id="GO:0016757">
    <property type="term" value="F:glycosyltransferase activity"/>
    <property type="evidence" value="ECO:0007669"/>
    <property type="project" value="InterPro"/>
</dbReference>
<dbReference type="AlphaFoldDB" id="A0A927B0U8"/>
<evidence type="ECO:0000313" key="4">
    <source>
        <dbReference type="Proteomes" id="UP000653797"/>
    </source>
</evidence>